<gene>
    <name evidence="1" type="ORF">GCM10010405_54670</name>
</gene>
<evidence type="ECO:0000313" key="1">
    <source>
        <dbReference type="EMBL" id="GAA2463269.1"/>
    </source>
</evidence>
<proteinExistence type="predicted"/>
<comment type="caution">
    <text evidence="1">The sequence shown here is derived from an EMBL/GenBank/DDBJ whole genome shotgun (WGS) entry which is preliminary data.</text>
</comment>
<dbReference type="Proteomes" id="UP001501638">
    <property type="component" value="Unassembled WGS sequence"/>
</dbReference>
<evidence type="ECO:0000313" key="2">
    <source>
        <dbReference type="Proteomes" id="UP001501638"/>
    </source>
</evidence>
<sequence>MRHRCPPRLGTGVDLVGQGGEVQAVVADQELIDGPQQVPQGLVLAAVFDTGERRCFGLFSRDVGGQQQYRGGGQGDQVYGGLPCPFGPLPAPPAGSGGEAESGAAGLDAFAEESFEAADQAAGGGAGTALGPHGCLGAGFAGCESCAAAQAPVPGGRRDLADRVAEVVTVLA</sequence>
<organism evidence="1 2">
    <name type="scientific">Streptomyces macrosporus</name>
    <dbReference type="NCBI Taxonomy" id="44032"/>
    <lineage>
        <taxon>Bacteria</taxon>
        <taxon>Bacillati</taxon>
        <taxon>Actinomycetota</taxon>
        <taxon>Actinomycetes</taxon>
        <taxon>Kitasatosporales</taxon>
        <taxon>Streptomycetaceae</taxon>
        <taxon>Streptomyces</taxon>
    </lineage>
</organism>
<keyword evidence="2" id="KW-1185">Reference proteome</keyword>
<name>A0ABN3KJH8_9ACTN</name>
<protein>
    <submittedName>
        <fullName evidence="1">Uncharacterized protein</fullName>
    </submittedName>
</protein>
<accession>A0ABN3KJH8</accession>
<reference evidence="1 2" key="1">
    <citation type="journal article" date="2019" name="Int. J. Syst. Evol. Microbiol.">
        <title>The Global Catalogue of Microorganisms (GCM) 10K type strain sequencing project: providing services to taxonomists for standard genome sequencing and annotation.</title>
        <authorList>
            <consortium name="The Broad Institute Genomics Platform"/>
            <consortium name="The Broad Institute Genome Sequencing Center for Infectious Disease"/>
            <person name="Wu L."/>
            <person name="Ma J."/>
        </authorList>
    </citation>
    <scope>NUCLEOTIDE SEQUENCE [LARGE SCALE GENOMIC DNA]</scope>
    <source>
        <strain evidence="1 2">JCM 6305</strain>
    </source>
</reference>
<dbReference type="EMBL" id="BAAASZ010000042">
    <property type="protein sequence ID" value="GAA2463269.1"/>
    <property type="molecule type" value="Genomic_DNA"/>
</dbReference>